<sequence>MSRKGKATRESWDAVPDGAFVGVAKATLKEPAWKAMSYGARCLYFCLKSYFNGRNNGRIFLSVRRAADELGAGPTSIERWFKELQDFGWIRPTEVGHLGVDGQGKATCWRLTEIGFMGQQPTRDYRQWQAQEKKPVPKIGETVPKIGTPSPQNKDTCPQNEDSLGPFQASDCPQNEYTVLLPSRVGGREDDDTSATLTKTSRIPGGVLSDASDISTREWLSASGDEDDEAAEYESKWNSDQ</sequence>
<reference evidence="2 3" key="1">
    <citation type="submission" date="2017-02" db="EMBL/GenBank/DDBJ databases">
        <authorList>
            <person name="Peterson S.W."/>
        </authorList>
    </citation>
    <scope>NUCLEOTIDE SEQUENCE [LARGE SCALE GENOMIC DNA]</scope>
    <source>
        <strain evidence="2 3">USBA 369</strain>
    </source>
</reference>
<protein>
    <recommendedName>
        <fullName evidence="4">Helix-turn-helix domain-containing protein</fullName>
    </recommendedName>
</protein>
<feature type="region of interest" description="Disordered" evidence="1">
    <location>
        <begin position="131"/>
        <end position="241"/>
    </location>
</feature>
<gene>
    <name evidence="2" type="ORF">SAMN05428963_11178</name>
</gene>
<organism evidence="2 3">
    <name type="scientific">Consotaella salsifontis</name>
    <dbReference type="NCBI Taxonomy" id="1365950"/>
    <lineage>
        <taxon>Bacteria</taxon>
        <taxon>Pseudomonadati</taxon>
        <taxon>Pseudomonadota</taxon>
        <taxon>Alphaproteobacteria</taxon>
        <taxon>Hyphomicrobiales</taxon>
        <taxon>Aurantimonadaceae</taxon>
        <taxon>Consotaella</taxon>
    </lineage>
</organism>
<dbReference type="OrthoDB" id="6058756at2"/>
<dbReference type="EMBL" id="FUXL01000011">
    <property type="protein sequence ID" value="SKA28415.1"/>
    <property type="molecule type" value="Genomic_DNA"/>
</dbReference>
<evidence type="ECO:0000313" key="3">
    <source>
        <dbReference type="Proteomes" id="UP000190135"/>
    </source>
</evidence>
<dbReference type="Proteomes" id="UP000190135">
    <property type="component" value="Unassembled WGS sequence"/>
</dbReference>
<dbReference type="AlphaFoldDB" id="A0A1T4SJS0"/>
<evidence type="ECO:0000256" key="1">
    <source>
        <dbReference type="SAM" id="MobiDB-lite"/>
    </source>
</evidence>
<evidence type="ECO:0000313" key="2">
    <source>
        <dbReference type="EMBL" id="SKA28415.1"/>
    </source>
</evidence>
<feature type="compositionally biased region" description="Polar residues" evidence="1">
    <location>
        <begin position="149"/>
        <end position="162"/>
    </location>
</feature>
<keyword evidence="3" id="KW-1185">Reference proteome</keyword>
<proteinExistence type="predicted"/>
<dbReference type="RefSeq" id="WP_078709353.1">
    <property type="nucleotide sequence ID" value="NZ_FUXL01000011.1"/>
</dbReference>
<evidence type="ECO:0008006" key="4">
    <source>
        <dbReference type="Google" id="ProtNLM"/>
    </source>
</evidence>
<name>A0A1T4SJS0_9HYPH</name>
<dbReference type="STRING" id="1365950.SAMN05428963_11178"/>
<accession>A0A1T4SJS0</accession>